<dbReference type="OMA" id="HPTCPSI"/>
<dbReference type="Gene3D" id="2.60.40.10">
    <property type="entry name" value="Immunoglobulins"/>
    <property type="match status" value="1"/>
</dbReference>
<dbReference type="PANTHER" id="PTHR44826">
    <property type="entry name" value="SPORE COAT PROTEIN SP85"/>
    <property type="match status" value="1"/>
</dbReference>
<dbReference type="AlphaFoldDB" id="A0A8C5IDU7"/>
<proteinExistence type="predicted"/>
<name>A0A8C5IDU7_JUNHY</name>
<dbReference type="Ensembl" id="ENSJHYT00000003557.1">
    <property type="protein sequence ID" value="ENSJHYP00000002891.1"/>
    <property type="gene ID" value="ENSJHYG00000002411.1"/>
</dbReference>
<dbReference type="PANTHER" id="PTHR44826:SF5">
    <property type="entry name" value="DYNEIN HEAVY CHAIN"/>
    <property type="match status" value="1"/>
</dbReference>
<sequence>MSLGLSPWLSLGLTPSCPHRVDAPLPAGVRVKGDTLLFQRPLAVADAGDYVCRVSNRVAAKEARANVSIRGRATGGDRDRGTPGWAWQKGECGEGSAGLGCSMCLYVHLFVCLSDHPSIHPSIIYPSSIHPLSIHSFIHSSTHPSVHSSVHPFIHSSTHPSVHPHIHSFTHTPICPSVHPHTDSSTHPSVCPSLLRSSHPVPVPPRSIPLPRPSTHRVLTQPGFTHCLLTPALPSTHPPFHPLIRPSVPSSVLLSPHPSFCPLIHPSVHSSVLLSTPSSFCPLLHPSVRLPALLSTPLSFCPLTHPSVQSCALLSTHPPFRPLTHLVMPPDSCLSVHLSIHPSDIHPLLLSIPTHCPWIVHPSVCPSSHPWMSLSLHLILDAPPSICGHSSIHGWTRSSVHPSAHPWTCPSMDCPSVPLTPLTVHPHPLVTHRPTPPFGMSPDPFGVSPVLGCPLTPLGCPPISGCPLAPVGCPPGLGCPLWGVPAFRGAP</sequence>
<reference evidence="1" key="1">
    <citation type="submission" date="2025-08" db="UniProtKB">
        <authorList>
            <consortium name="Ensembl"/>
        </authorList>
    </citation>
    <scope>IDENTIFICATION</scope>
</reference>
<keyword evidence="2" id="KW-1185">Reference proteome</keyword>
<dbReference type="Proteomes" id="UP000694408">
    <property type="component" value="Unplaced"/>
</dbReference>
<dbReference type="InterPro" id="IPR013783">
    <property type="entry name" value="Ig-like_fold"/>
</dbReference>
<evidence type="ECO:0000313" key="1">
    <source>
        <dbReference type="Ensembl" id="ENSJHYP00000002891.1"/>
    </source>
</evidence>
<accession>A0A8C5IDU7</accession>
<dbReference type="InterPro" id="IPR051860">
    <property type="entry name" value="Plasmodium_CSP_Invasion"/>
</dbReference>
<evidence type="ECO:0008006" key="3">
    <source>
        <dbReference type="Google" id="ProtNLM"/>
    </source>
</evidence>
<evidence type="ECO:0000313" key="2">
    <source>
        <dbReference type="Proteomes" id="UP000694408"/>
    </source>
</evidence>
<protein>
    <recommendedName>
        <fullName evidence="3">Immunoglobulin I-set domain-containing protein</fullName>
    </recommendedName>
</protein>
<reference evidence="1" key="2">
    <citation type="submission" date="2025-09" db="UniProtKB">
        <authorList>
            <consortium name="Ensembl"/>
        </authorList>
    </citation>
    <scope>IDENTIFICATION</scope>
</reference>
<organism evidence="1 2">
    <name type="scientific">Junco hyemalis</name>
    <name type="common">Dark-eyed junco</name>
    <dbReference type="NCBI Taxonomy" id="40217"/>
    <lineage>
        <taxon>Eukaryota</taxon>
        <taxon>Metazoa</taxon>
        <taxon>Chordata</taxon>
        <taxon>Craniata</taxon>
        <taxon>Vertebrata</taxon>
        <taxon>Euteleostomi</taxon>
        <taxon>Archelosauria</taxon>
        <taxon>Archosauria</taxon>
        <taxon>Dinosauria</taxon>
        <taxon>Saurischia</taxon>
        <taxon>Theropoda</taxon>
        <taxon>Coelurosauria</taxon>
        <taxon>Aves</taxon>
        <taxon>Neognathae</taxon>
        <taxon>Neoaves</taxon>
        <taxon>Telluraves</taxon>
        <taxon>Australaves</taxon>
        <taxon>Passeriformes</taxon>
        <taxon>Passerellidae</taxon>
        <taxon>Junco</taxon>
    </lineage>
</organism>